<sequence>MASSVSTALDKWREIDLPSLQSLVSPLPDQLLSAQKESLVSRKRLAESTKEFKKQSDETKVETFKGLLKAYQSEIDSLTKRAQSAENAFLRIWKAPSGIEGAPDPYPMLEILVDQAMAISDAENLKSKHEALQQSYEDLLRKTEANSSLETDRDSIQARLVNLESSLEQRVKDRTQSLEREWAAKLDERLRNHNEEEAESKKEIARLKSQVRELRSQEEEVTKRGISQQNEADSGFDGHAMNSSSVNADMEMMISELERAQRRASDLETRNEALRAELEAARHGQETVASVQAFEHEKANLADENRKLKALVDRREKSEREAKSQEDARKRDAEKMLDSKEKELSLLRGKLERQQDYEEIKRELMILRSIEFSDDDTDGEAQVAAESSSSGLEASLLRKNRKLQDEVTTLRVQATESSSGMRQSAEEVKSLRAELARLKSLNQRLENDLVSLNGPTHTKPPKSGKTDPQSPAPNDVAVAASSFPAGTVASSANAESGILPIITSQRDRFRTRNAELEEELRKQAHVVTELRSEVSKLQADNLGLYEKLRYLQTYGSEGATGSNTPNGAGGSSSVTIGVSAHTDASGAYPPLSGDNFSQRREDRYRQKYEERMDPFQAFRGREQFRALTTLNPLERLLHTLTRLVLGHRRMRIAFMVYTLAIHILVFFMLFESTVR</sequence>
<dbReference type="PANTHER" id="PTHR14043:SF2">
    <property type="entry name" value="HOMEOBOX PROTEIN CUT"/>
    <property type="match status" value="1"/>
</dbReference>
<dbReference type="GeneID" id="25262224"/>
<evidence type="ECO:0000256" key="5">
    <source>
        <dbReference type="ARBA" id="ARBA00022692"/>
    </source>
</evidence>
<evidence type="ECO:0000256" key="9">
    <source>
        <dbReference type="ARBA" id="ARBA00023136"/>
    </source>
</evidence>
<dbReference type="RefSeq" id="XP_013246025.1">
    <property type="nucleotide sequence ID" value="XM_013390571.1"/>
</dbReference>
<proteinExistence type="inferred from homology"/>
<comment type="subcellular location">
    <subcellularLocation>
        <location evidence="1">Golgi apparatus membrane</location>
        <topology evidence="1">Single-pass type IV membrane protein</topology>
    </subcellularLocation>
</comment>
<dbReference type="GO" id="GO:0000139">
    <property type="term" value="C:Golgi membrane"/>
    <property type="evidence" value="ECO:0007669"/>
    <property type="project" value="UniProtKB-SubCell"/>
</dbReference>
<dbReference type="Pfam" id="PF25398">
    <property type="entry name" value="CUX1_N"/>
    <property type="match status" value="1"/>
</dbReference>
<keyword evidence="5 12" id="KW-0812">Transmembrane</keyword>
<keyword evidence="16" id="KW-1185">Reference proteome</keyword>
<feature type="region of interest" description="Disordered" evidence="11">
    <location>
        <begin position="375"/>
        <end position="397"/>
    </location>
</feature>
<keyword evidence="6 12" id="KW-1133">Transmembrane helix</keyword>
<evidence type="ECO:0000256" key="6">
    <source>
        <dbReference type="ARBA" id="ARBA00022989"/>
    </source>
</evidence>
<dbReference type="HOGENOM" id="CLU_016758_0_0_1"/>
<dbReference type="OrthoDB" id="10257567at2759"/>
<dbReference type="Pfam" id="PF08172">
    <property type="entry name" value="CASP_C"/>
    <property type="match status" value="1"/>
</dbReference>
<gene>
    <name evidence="15" type="ORF">K437DRAFT_219159</name>
</gene>
<evidence type="ECO:0000256" key="4">
    <source>
        <dbReference type="ARBA" id="ARBA00022448"/>
    </source>
</evidence>
<dbReference type="FunCoup" id="A0A066WH76">
    <property type="interactions" value="106"/>
</dbReference>
<feature type="compositionally biased region" description="Low complexity" evidence="11">
    <location>
        <begin position="384"/>
        <end position="397"/>
    </location>
</feature>
<evidence type="ECO:0000256" key="2">
    <source>
        <dbReference type="ARBA" id="ARBA00006415"/>
    </source>
</evidence>
<accession>A0A066WH76</accession>
<protein>
    <recommendedName>
        <fullName evidence="3">Protein CASP</fullName>
    </recommendedName>
</protein>
<feature type="transmembrane region" description="Helical" evidence="12">
    <location>
        <begin position="652"/>
        <end position="670"/>
    </location>
</feature>
<feature type="region of interest" description="Disordered" evidence="11">
    <location>
        <begin position="310"/>
        <end position="337"/>
    </location>
</feature>
<dbReference type="EMBL" id="JMSN01000003">
    <property type="protein sequence ID" value="KDN53186.1"/>
    <property type="molecule type" value="Genomic_DNA"/>
</dbReference>
<evidence type="ECO:0000259" key="14">
    <source>
        <dbReference type="Pfam" id="PF25398"/>
    </source>
</evidence>
<dbReference type="PANTHER" id="PTHR14043">
    <property type="entry name" value="CCAAT DISPLACEMENT PROTEIN-RELATED"/>
    <property type="match status" value="1"/>
</dbReference>
<evidence type="ECO:0000313" key="15">
    <source>
        <dbReference type="EMBL" id="KDN53186.1"/>
    </source>
</evidence>
<comment type="similarity">
    <text evidence="2">Belongs to the CASP family.</text>
</comment>
<feature type="coiled-coil region" evidence="10">
    <location>
        <begin position="61"/>
        <end position="88"/>
    </location>
</feature>
<evidence type="ECO:0000313" key="16">
    <source>
        <dbReference type="Proteomes" id="UP000027361"/>
    </source>
</evidence>
<keyword evidence="4" id="KW-0813">Transport</keyword>
<name>A0A066WH76_TILAU</name>
<evidence type="ECO:0000256" key="8">
    <source>
        <dbReference type="ARBA" id="ARBA00023054"/>
    </source>
</evidence>
<dbReference type="InParanoid" id="A0A066WH76"/>
<evidence type="ECO:0000256" key="10">
    <source>
        <dbReference type="SAM" id="Coils"/>
    </source>
</evidence>
<comment type="caution">
    <text evidence="15">The sequence shown here is derived from an EMBL/GenBank/DDBJ whole genome shotgun (WGS) entry which is preliminary data.</text>
</comment>
<feature type="region of interest" description="Disordered" evidence="11">
    <location>
        <begin position="447"/>
        <end position="477"/>
    </location>
</feature>
<evidence type="ECO:0000256" key="3">
    <source>
        <dbReference type="ARBA" id="ARBA00018691"/>
    </source>
</evidence>
<feature type="coiled-coil region" evidence="10">
    <location>
        <begin position="506"/>
        <end position="533"/>
    </location>
</feature>
<feature type="domain" description="CASP C-terminal" evidence="13">
    <location>
        <begin position="425"/>
        <end position="672"/>
    </location>
</feature>
<dbReference type="GO" id="GO:0006891">
    <property type="term" value="P:intra-Golgi vesicle-mediated transport"/>
    <property type="evidence" value="ECO:0007669"/>
    <property type="project" value="InterPro"/>
</dbReference>
<feature type="region of interest" description="Disordered" evidence="11">
    <location>
        <begin position="216"/>
        <end position="243"/>
    </location>
</feature>
<evidence type="ECO:0000259" key="13">
    <source>
        <dbReference type="Pfam" id="PF08172"/>
    </source>
</evidence>
<keyword evidence="7" id="KW-0333">Golgi apparatus</keyword>
<dbReference type="InterPro" id="IPR012955">
    <property type="entry name" value="CASP_C"/>
</dbReference>
<dbReference type="OMA" id="WQQEGFN"/>
<dbReference type="AlphaFoldDB" id="A0A066WH76"/>
<organism evidence="15 16">
    <name type="scientific">Tilletiaria anomala (strain ATCC 24038 / CBS 436.72 / UBC 951)</name>
    <dbReference type="NCBI Taxonomy" id="1037660"/>
    <lineage>
        <taxon>Eukaryota</taxon>
        <taxon>Fungi</taxon>
        <taxon>Dikarya</taxon>
        <taxon>Basidiomycota</taxon>
        <taxon>Ustilaginomycotina</taxon>
        <taxon>Exobasidiomycetes</taxon>
        <taxon>Georgefischeriales</taxon>
        <taxon>Tilletiariaceae</taxon>
        <taxon>Tilletiaria</taxon>
    </lineage>
</organism>
<evidence type="ECO:0000256" key="12">
    <source>
        <dbReference type="SAM" id="Phobius"/>
    </source>
</evidence>
<feature type="domain" description="Cux N-terminal" evidence="14">
    <location>
        <begin position="3"/>
        <end position="115"/>
    </location>
</feature>
<dbReference type="InterPro" id="IPR057476">
    <property type="entry name" value="Cux_N"/>
</dbReference>
<evidence type="ECO:0000256" key="11">
    <source>
        <dbReference type="SAM" id="MobiDB-lite"/>
    </source>
</evidence>
<keyword evidence="8 10" id="KW-0175">Coiled coil</keyword>
<dbReference type="STRING" id="1037660.A0A066WH76"/>
<reference evidence="15 16" key="1">
    <citation type="submission" date="2014-05" db="EMBL/GenBank/DDBJ databases">
        <title>Draft genome sequence of a rare smut relative, Tilletiaria anomala UBC 951.</title>
        <authorList>
            <consortium name="DOE Joint Genome Institute"/>
            <person name="Toome M."/>
            <person name="Kuo A."/>
            <person name="Henrissat B."/>
            <person name="Lipzen A."/>
            <person name="Tritt A."/>
            <person name="Yoshinaga Y."/>
            <person name="Zane M."/>
            <person name="Barry K."/>
            <person name="Grigoriev I.V."/>
            <person name="Spatafora J.W."/>
            <person name="Aimea M.C."/>
        </authorList>
    </citation>
    <scope>NUCLEOTIDE SEQUENCE [LARGE SCALE GENOMIC DNA]</scope>
    <source>
        <strain evidence="15 16">UBC 951</strain>
    </source>
</reference>
<evidence type="ECO:0000256" key="1">
    <source>
        <dbReference type="ARBA" id="ARBA00004409"/>
    </source>
</evidence>
<keyword evidence="9 12" id="KW-0472">Membrane</keyword>
<evidence type="ECO:0000256" key="7">
    <source>
        <dbReference type="ARBA" id="ARBA00023034"/>
    </source>
</evidence>
<dbReference type="Proteomes" id="UP000027361">
    <property type="component" value="Unassembled WGS sequence"/>
</dbReference>